<organism evidence="3 4">
    <name type="scientific">Trypanosoma equiperdum</name>
    <dbReference type="NCBI Taxonomy" id="5694"/>
    <lineage>
        <taxon>Eukaryota</taxon>
        <taxon>Discoba</taxon>
        <taxon>Euglenozoa</taxon>
        <taxon>Kinetoplastea</taxon>
        <taxon>Metakinetoplastina</taxon>
        <taxon>Trypanosomatida</taxon>
        <taxon>Trypanosomatidae</taxon>
        <taxon>Trypanosoma</taxon>
    </lineage>
</organism>
<feature type="region of interest" description="Disordered" evidence="1">
    <location>
        <begin position="221"/>
        <end position="241"/>
    </location>
</feature>
<feature type="region of interest" description="Disordered" evidence="1">
    <location>
        <begin position="834"/>
        <end position="910"/>
    </location>
</feature>
<reference evidence="3" key="1">
    <citation type="submission" date="2016-09" db="EMBL/GenBank/DDBJ databases">
        <authorList>
            <person name="Hebert L."/>
            <person name="Moumen B."/>
        </authorList>
    </citation>
    <scope>NUCLEOTIDE SEQUENCE [LARGE SCALE GENOMIC DNA]</scope>
    <source>
        <strain evidence="3">OVI</strain>
    </source>
</reference>
<feature type="domain" description="REH2 DRSM" evidence="2">
    <location>
        <begin position="609"/>
        <end position="679"/>
    </location>
</feature>
<feature type="compositionally biased region" description="Low complexity" evidence="1">
    <location>
        <begin position="92"/>
        <end position="103"/>
    </location>
</feature>
<dbReference type="Pfam" id="PF26536">
    <property type="entry name" value="DSRM_REH2"/>
    <property type="match status" value="3"/>
</dbReference>
<dbReference type="GeneID" id="92380122"/>
<name>A0A1G4I9K5_TRYEQ</name>
<feature type="region of interest" description="Disordered" evidence="1">
    <location>
        <begin position="83"/>
        <end position="109"/>
    </location>
</feature>
<evidence type="ECO:0000256" key="1">
    <source>
        <dbReference type="SAM" id="MobiDB-lite"/>
    </source>
</evidence>
<feature type="domain" description="REH2 DRSM" evidence="2">
    <location>
        <begin position="407"/>
        <end position="512"/>
    </location>
</feature>
<dbReference type="AlphaFoldDB" id="A0A1G4I9K5"/>
<feature type="compositionally biased region" description="Basic and acidic residues" evidence="1">
    <location>
        <begin position="834"/>
        <end position="844"/>
    </location>
</feature>
<feature type="region of interest" description="Disordered" evidence="1">
    <location>
        <begin position="955"/>
        <end position="1048"/>
    </location>
</feature>
<accession>A0A1G4I9K5</accession>
<dbReference type="Proteomes" id="UP000195570">
    <property type="component" value="Unassembled WGS sequence"/>
</dbReference>
<evidence type="ECO:0000259" key="2">
    <source>
        <dbReference type="Pfam" id="PF26536"/>
    </source>
</evidence>
<dbReference type="InterPro" id="IPR058737">
    <property type="entry name" value="DSRM_REH2"/>
</dbReference>
<dbReference type="PANTHER" id="PTHR42260">
    <property type="entry name" value="DRBM DOMAIN-CONTAINING PROTEIN-RELATED"/>
    <property type="match status" value="1"/>
</dbReference>
<comment type="caution">
    <text evidence="3">The sequence shown here is derived from an EMBL/GenBank/DDBJ whole genome shotgun (WGS) entry which is preliminary data.</text>
</comment>
<evidence type="ECO:0000313" key="4">
    <source>
        <dbReference type="Proteomes" id="UP000195570"/>
    </source>
</evidence>
<feature type="region of interest" description="Disordered" evidence="1">
    <location>
        <begin position="297"/>
        <end position="333"/>
    </location>
</feature>
<evidence type="ECO:0000313" key="3">
    <source>
        <dbReference type="EMBL" id="SCU68852.1"/>
    </source>
</evidence>
<feature type="domain" description="REH2 DRSM" evidence="2">
    <location>
        <begin position="122"/>
        <end position="245"/>
    </location>
</feature>
<proteinExistence type="predicted"/>
<sequence length="1048" mass="114009">MLRTRLSLVRFSFPQSTLRRCFTRGSEARRPTCNGALPNTCHWSLLRHNSNGSDASKGSAAMEEIAPEMVTIEILPVEGDYPLQTDGDCDRSGGSSHNSRGSDGMTGGVDVASKRMQQQQYWDVTSIDHFSKSRVLNYVRRTGNQSANVFDISEEQMFGKTVYRARCKLPLPAPHHLYLAEGVGEDERDAVLLAAMHAERVCDALGVPLFRLPLMQKKHADNARRQGRYAPIPGDPIKPENTITPPPLRMVSVPNCQAKSEVKQVFSSSIAEAEIISDDGPPGVRSSYAAGRKLESVRTAAPASGSTLPTAVADNKKKEEEIEEDMDGGSSETLYHTTVHYPWLTPSGREGIGDGVTGTVAGSMSIPPASAAFDPTEGGLWQMVNTTSTRCSPSPDALLLPCVYEAAAHGRMKDHFLQQGMSLKDRVTFTHVAVANHSTRMYVAELFLHDTVVARGKAQTKECAEHLAAMHGELLLDALARPLFPQDPERQARHAEAVARFGRWAPNPKTGDLQHPRLHDVLPLPLKQQVGGDDVWMDPMVLRRCGYQRSMSERMISSHIEINNYCGDYIEANPDPALLEEARRALEVWQRDVARNPHPDLFVITRMGDQFRASTLLPVPKEFGIRGGNGVGKTMEQAMDLCALHAVDTLCALGVPLFTNRKKQEAFVEARRKRGLVTADVMGGLKKKNGLVAIIAPSLRSEGDTASANASVGCAVGAGGSDRVKKERPPYLPGYMVEGNQPRPLPHICDTLRILQLRIPEDFTVYGEGLTDESIIEVGNEAKVGVQNYLRQHLPKNANVNASVYITGYGRQVSVHNIAYLPLVLPRRREGAVGRGKVVGEDTSTKNSTPSVAKTADGELKERNESKGAEGAATTSLCVAGKTGSEEVESSQVHSGGTQDGVENPKERGEPTERLLAIGISLKKKDAERVCYLHAVDILRRNGVDVLSTYRAGLPRRKGLQSPTQSPSTAGEETRGGGGGAVADVATSTKPMVKCNEECKKPQTGGESGQPPALPKPYMHKLMKNFMESGKHYTPPKRRSSPSPHSPF</sequence>
<dbReference type="PANTHER" id="PTHR42260:SF2">
    <property type="entry name" value="DRBM DOMAIN-CONTAINING PROTEIN"/>
    <property type="match status" value="1"/>
</dbReference>
<keyword evidence="4" id="KW-1185">Reference proteome</keyword>
<feature type="compositionally biased region" description="Basic and acidic residues" evidence="1">
    <location>
        <begin position="856"/>
        <end position="868"/>
    </location>
</feature>
<dbReference type="VEuPathDB" id="TriTrypDB:TEOVI_000618300"/>
<dbReference type="EMBL" id="CZPT02001086">
    <property type="protein sequence ID" value="SCU68852.1"/>
    <property type="molecule type" value="Genomic_DNA"/>
</dbReference>
<protein>
    <recommendedName>
        <fullName evidence="2">REH2 DRSM domain-containing protein</fullName>
    </recommendedName>
</protein>
<dbReference type="RefSeq" id="XP_067079931.1">
    <property type="nucleotide sequence ID" value="XM_067223830.1"/>
</dbReference>
<gene>
    <name evidence="3" type="ORF">TEOVI_000618300</name>
</gene>